<dbReference type="InterPro" id="IPR025845">
    <property type="entry name" value="Thg1_C_dom"/>
</dbReference>
<evidence type="ECO:0000256" key="14">
    <source>
        <dbReference type="ARBA" id="ARBA00047281"/>
    </source>
</evidence>
<dbReference type="GO" id="GO:0005525">
    <property type="term" value="F:GTP binding"/>
    <property type="evidence" value="ECO:0007669"/>
    <property type="project" value="UniProtKB-KW"/>
</dbReference>
<feature type="region of interest" description="Disordered" evidence="15">
    <location>
        <begin position="570"/>
        <end position="654"/>
    </location>
</feature>
<evidence type="ECO:0000256" key="1">
    <source>
        <dbReference type="ARBA" id="ARBA00001946"/>
    </source>
</evidence>
<feature type="region of interest" description="Disordered" evidence="15">
    <location>
        <begin position="385"/>
        <end position="420"/>
    </location>
</feature>
<evidence type="ECO:0000256" key="7">
    <source>
        <dbReference type="ARBA" id="ARBA00022694"/>
    </source>
</evidence>
<keyword evidence="8" id="KW-0548">Nucleotidyltransferase</keyword>
<dbReference type="InterPro" id="IPR007537">
    <property type="entry name" value="tRNAHis_GuaTrfase_Thg1"/>
</dbReference>
<evidence type="ECO:0000256" key="12">
    <source>
        <dbReference type="ARBA" id="ARBA00023134"/>
    </source>
</evidence>
<comment type="cofactor">
    <cofactor evidence="1">
        <name>Mg(2+)</name>
        <dbReference type="ChEBI" id="CHEBI:18420"/>
    </cofactor>
</comment>
<evidence type="ECO:0000256" key="11">
    <source>
        <dbReference type="ARBA" id="ARBA00022842"/>
    </source>
</evidence>
<evidence type="ECO:0000259" key="17">
    <source>
        <dbReference type="Pfam" id="PF14413"/>
    </source>
</evidence>
<evidence type="ECO:0000259" key="16">
    <source>
        <dbReference type="Pfam" id="PF04446"/>
    </source>
</evidence>
<organism evidence="18 19">
    <name type="scientific">Didymella exigua CBS 183.55</name>
    <dbReference type="NCBI Taxonomy" id="1150837"/>
    <lineage>
        <taxon>Eukaryota</taxon>
        <taxon>Fungi</taxon>
        <taxon>Dikarya</taxon>
        <taxon>Ascomycota</taxon>
        <taxon>Pezizomycotina</taxon>
        <taxon>Dothideomycetes</taxon>
        <taxon>Pleosporomycetidae</taxon>
        <taxon>Pleosporales</taxon>
        <taxon>Pleosporineae</taxon>
        <taxon>Didymellaceae</taxon>
        <taxon>Didymella</taxon>
    </lineage>
</organism>
<feature type="compositionally biased region" description="Basic and acidic residues" evidence="15">
    <location>
        <begin position="599"/>
        <end position="620"/>
    </location>
</feature>
<dbReference type="RefSeq" id="XP_033446565.1">
    <property type="nucleotide sequence ID" value="XM_033588323.1"/>
</dbReference>
<comment type="catalytic activity">
    <reaction evidence="14">
        <text>a 5'-end ribonucleotide-tRNA(His) + GTP + ATP + H2O = a 5'-end phospho-guanosine-ribonucleotide-tRNA(His) + AMP + 2 diphosphate + H(+)</text>
        <dbReference type="Rhea" id="RHEA:54564"/>
        <dbReference type="Rhea" id="RHEA-COMP:14193"/>
        <dbReference type="Rhea" id="RHEA-COMP:14917"/>
        <dbReference type="ChEBI" id="CHEBI:15377"/>
        <dbReference type="ChEBI" id="CHEBI:15378"/>
        <dbReference type="ChEBI" id="CHEBI:30616"/>
        <dbReference type="ChEBI" id="CHEBI:33019"/>
        <dbReference type="ChEBI" id="CHEBI:37565"/>
        <dbReference type="ChEBI" id="CHEBI:138282"/>
        <dbReference type="ChEBI" id="CHEBI:141847"/>
        <dbReference type="ChEBI" id="CHEBI:456215"/>
        <dbReference type="EC" id="2.7.7.79"/>
    </reaction>
</comment>
<keyword evidence="9" id="KW-0479">Metal-binding</keyword>
<feature type="compositionally biased region" description="Low complexity" evidence="15">
    <location>
        <begin position="393"/>
        <end position="407"/>
    </location>
</feature>
<feature type="compositionally biased region" description="Polar residues" evidence="15">
    <location>
        <begin position="302"/>
        <end position="316"/>
    </location>
</feature>
<keyword evidence="10" id="KW-0547">Nucleotide-binding</keyword>
<dbReference type="Pfam" id="PF14413">
    <property type="entry name" value="Thg1C"/>
    <property type="match status" value="1"/>
</dbReference>
<feature type="domain" description="tRNAHis guanylyltransferase catalytic" evidence="16">
    <location>
        <begin position="5"/>
        <end position="135"/>
    </location>
</feature>
<protein>
    <recommendedName>
        <fullName evidence="5">tRNA(His) guanylyltransferase</fullName>
        <ecNumber evidence="4">2.7.7.79</ecNumber>
    </recommendedName>
    <alternativeName>
        <fullName evidence="13">tRNA-histidine guanylyltransferase</fullName>
    </alternativeName>
</protein>
<evidence type="ECO:0000256" key="10">
    <source>
        <dbReference type="ARBA" id="ARBA00022741"/>
    </source>
</evidence>
<evidence type="ECO:0000256" key="15">
    <source>
        <dbReference type="SAM" id="MobiDB-lite"/>
    </source>
</evidence>
<keyword evidence="11" id="KW-0460">Magnesium</keyword>
<name>A0A6A5RFR0_9PLEO</name>
<evidence type="ECO:0000313" key="18">
    <source>
        <dbReference type="EMBL" id="KAF1926313.1"/>
    </source>
</evidence>
<sequence>MTVRYEYVRAFEQPDVLLSNTWIVVRIDGRGFSKLTTKYKFEKPNDRAALDLMNEAAKAVMRELPDLVMAYGNSDEYSFVFHKDCMLFERRASKLTTTIVSTFTSYYVFFWPKYLPNEPLTPPLPSFDGRAVCYPSDANLRDYMSWRQVDCHINNLYNTTFWMLVQKGGMSAQDAEQRLSGTVSADKNEILFQEFGINYNNEPECFKKGTILYRDFASTDGPQSTPAAATEAKEVNARPQPNRTSSRPLSQADDSKVFRPGDSLTPSISSAPPGPTFLSAASTPSPPPSPSKLPEDGYTHLLGSNSISPQHTIYQRSSFPISPPSTISSPMGKQNFTSLTPLPLSPPILKPSSKPPLSLDAPNPTTRANFSPMPAPAEFADSFAQRTRSDGRSIPISHSASASLSIAGPSQPKLKHRSPSLSQIHTYLASSSQATGPPSIPLRISSIPANTKPRKLSLQHLRSNSNLKASCGDEKEDLASPAQAVMTTSRDGTPLNTNKQLPSPPIGERRVVSDSDRTNGSNGWQQNDHPGIAELPATSARHSRQQSQPVPSSSEWGSYAHFYDKLQSTVPGSRSGVDATAQPNLPSKDTPRSSRHAHSKSEVRFEVRKSTDMSKSESTKKSRASATNKEVGNGRPVQMSRTQKEKDRKKRSKATIVVAHVDLIKDDFWEERPWILSGKAG</sequence>
<evidence type="ECO:0000256" key="13">
    <source>
        <dbReference type="ARBA" id="ARBA00032480"/>
    </source>
</evidence>
<evidence type="ECO:0000256" key="2">
    <source>
        <dbReference type="ARBA" id="ARBA00002939"/>
    </source>
</evidence>
<dbReference type="PANTHER" id="PTHR12729:SF6">
    <property type="entry name" value="TRNA(HIS) GUANYLYLTRANSFERASE-RELATED"/>
    <property type="match status" value="1"/>
</dbReference>
<feature type="compositionally biased region" description="Polar residues" evidence="15">
    <location>
        <begin position="239"/>
        <end position="249"/>
    </location>
</feature>
<dbReference type="GeneID" id="54345970"/>
<feature type="compositionally biased region" description="Low complexity" evidence="15">
    <location>
        <begin position="350"/>
        <end position="359"/>
    </location>
</feature>
<dbReference type="OrthoDB" id="62560at2759"/>
<feature type="compositionally biased region" description="Polar residues" evidence="15">
    <location>
        <begin position="518"/>
        <end position="528"/>
    </location>
</feature>
<keyword evidence="19" id="KW-1185">Reference proteome</keyword>
<feature type="compositionally biased region" description="Low complexity" evidence="15">
    <location>
        <begin position="317"/>
        <end position="330"/>
    </location>
</feature>
<gene>
    <name evidence="18" type="ORF">M421DRAFT_222780</name>
</gene>
<feature type="compositionally biased region" description="Polar residues" evidence="15">
    <location>
        <begin position="485"/>
        <end position="501"/>
    </location>
</feature>
<dbReference type="GO" id="GO:0008193">
    <property type="term" value="F:tRNA guanylyltransferase activity"/>
    <property type="evidence" value="ECO:0007669"/>
    <property type="project" value="UniProtKB-EC"/>
</dbReference>
<reference evidence="18" key="1">
    <citation type="journal article" date="2020" name="Stud. Mycol.">
        <title>101 Dothideomycetes genomes: a test case for predicting lifestyles and emergence of pathogens.</title>
        <authorList>
            <person name="Haridas S."/>
            <person name="Albert R."/>
            <person name="Binder M."/>
            <person name="Bloem J."/>
            <person name="Labutti K."/>
            <person name="Salamov A."/>
            <person name="Andreopoulos B."/>
            <person name="Baker S."/>
            <person name="Barry K."/>
            <person name="Bills G."/>
            <person name="Bluhm B."/>
            <person name="Cannon C."/>
            <person name="Castanera R."/>
            <person name="Culley D."/>
            <person name="Daum C."/>
            <person name="Ezra D."/>
            <person name="Gonzalez J."/>
            <person name="Henrissat B."/>
            <person name="Kuo A."/>
            <person name="Liang C."/>
            <person name="Lipzen A."/>
            <person name="Lutzoni F."/>
            <person name="Magnuson J."/>
            <person name="Mondo S."/>
            <person name="Nolan M."/>
            <person name="Ohm R."/>
            <person name="Pangilinan J."/>
            <person name="Park H.-J."/>
            <person name="Ramirez L."/>
            <person name="Alfaro M."/>
            <person name="Sun H."/>
            <person name="Tritt A."/>
            <person name="Yoshinaga Y."/>
            <person name="Zwiers L.-H."/>
            <person name="Turgeon B."/>
            <person name="Goodwin S."/>
            <person name="Spatafora J."/>
            <person name="Crous P."/>
            <person name="Grigoriev I."/>
        </authorList>
    </citation>
    <scope>NUCLEOTIDE SEQUENCE</scope>
    <source>
        <strain evidence="18">CBS 183.55</strain>
    </source>
</reference>
<feature type="region of interest" description="Disordered" evidence="15">
    <location>
        <begin position="537"/>
        <end position="556"/>
    </location>
</feature>
<keyword evidence="6" id="KW-0808">Transferase</keyword>
<feature type="region of interest" description="Disordered" evidence="15">
    <location>
        <begin position="467"/>
        <end position="532"/>
    </location>
</feature>
<feature type="compositionally biased region" description="Basic and acidic residues" evidence="15">
    <location>
        <begin position="507"/>
        <end position="517"/>
    </location>
</feature>
<feature type="compositionally biased region" description="Low complexity" evidence="15">
    <location>
        <begin position="545"/>
        <end position="554"/>
    </location>
</feature>
<dbReference type="Pfam" id="PF04446">
    <property type="entry name" value="Thg1"/>
    <property type="match status" value="1"/>
</dbReference>
<evidence type="ECO:0000313" key="19">
    <source>
        <dbReference type="Proteomes" id="UP000800082"/>
    </source>
</evidence>
<evidence type="ECO:0000256" key="8">
    <source>
        <dbReference type="ARBA" id="ARBA00022695"/>
    </source>
</evidence>
<evidence type="ECO:0000256" key="4">
    <source>
        <dbReference type="ARBA" id="ARBA00012511"/>
    </source>
</evidence>
<evidence type="ECO:0000256" key="5">
    <source>
        <dbReference type="ARBA" id="ARBA00015443"/>
    </source>
</evidence>
<evidence type="ECO:0000256" key="3">
    <source>
        <dbReference type="ARBA" id="ARBA00010113"/>
    </source>
</evidence>
<dbReference type="EMBL" id="ML978978">
    <property type="protein sequence ID" value="KAF1926313.1"/>
    <property type="molecule type" value="Genomic_DNA"/>
</dbReference>
<comment type="function">
    <text evidence="2">Adds a GMP to the 5'-end of tRNA(His) after transcription and RNase P cleavage.</text>
</comment>
<evidence type="ECO:0000256" key="6">
    <source>
        <dbReference type="ARBA" id="ARBA00022679"/>
    </source>
</evidence>
<feature type="domain" description="Thg1 C-terminal" evidence="17">
    <location>
        <begin position="139"/>
        <end position="234"/>
    </location>
</feature>
<comment type="similarity">
    <text evidence="3">Belongs to the tRNA(His) guanylyltransferase family.</text>
</comment>
<dbReference type="InterPro" id="IPR024956">
    <property type="entry name" value="tRNAHis_GuaTrfase_cat"/>
</dbReference>
<dbReference type="Gene3D" id="3.30.70.3000">
    <property type="match status" value="2"/>
</dbReference>
<dbReference type="Proteomes" id="UP000800082">
    <property type="component" value="Unassembled WGS sequence"/>
</dbReference>
<keyword evidence="7" id="KW-0819">tRNA processing</keyword>
<evidence type="ECO:0000256" key="9">
    <source>
        <dbReference type="ARBA" id="ARBA00022723"/>
    </source>
</evidence>
<proteinExistence type="inferred from homology"/>
<dbReference type="GO" id="GO:0006400">
    <property type="term" value="P:tRNA modification"/>
    <property type="evidence" value="ECO:0007669"/>
    <property type="project" value="InterPro"/>
</dbReference>
<dbReference type="GO" id="GO:0000287">
    <property type="term" value="F:magnesium ion binding"/>
    <property type="evidence" value="ECO:0007669"/>
    <property type="project" value="InterPro"/>
</dbReference>
<feature type="region of interest" description="Disordered" evidence="15">
    <location>
        <begin position="219"/>
        <end position="361"/>
    </location>
</feature>
<dbReference type="FunFam" id="3.30.70.3000:FF:000001">
    <property type="entry name" value="tRNA(His) guanylyltransferase"/>
    <property type="match status" value="1"/>
</dbReference>
<dbReference type="PANTHER" id="PTHR12729">
    <property type="entry name" value="TRNA(HIS) GUANYLYLTRANSFERASE-RELATED"/>
    <property type="match status" value="1"/>
</dbReference>
<dbReference type="EC" id="2.7.7.79" evidence="4"/>
<dbReference type="AlphaFoldDB" id="A0A6A5RFR0"/>
<accession>A0A6A5RFR0</accession>
<dbReference type="InterPro" id="IPR038469">
    <property type="entry name" value="tRNAHis_GuaTrfase_Thg1_sf"/>
</dbReference>
<keyword evidence="12" id="KW-0342">GTP-binding</keyword>